<organism evidence="1 2">
    <name type="scientific">Caerostris darwini</name>
    <dbReference type="NCBI Taxonomy" id="1538125"/>
    <lineage>
        <taxon>Eukaryota</taxon>
        <taxon>Metazoa</taxon>
        <taxon>Ecdysozoa</taxon>
        <taxon>Arthropoda</taxon>
        <taxon>Chelicerata</taxon>
        <taxon>Arachnida</taxon>
        <taxon>Araneae</taxon>
        <taxon>Araneomorphae</taxon>
        <taxon>Entelegynae</taxon>
        <taxon>Araneoidea</taxon>
        <taxon>Araneidae</taxon>
        <taxon>Caerostris</taxon>
    </lineage>
</organism>
<reference evidence="1 2" key="1">
    <citation type="submission" date="2021-06" db="EMBL/GenBank/DDBJ databases">
        <title>Caerostris darwini draft genome.</title>
        <authorList>
            <person name="Kono N."/>
            <person name="Arakawa K."/>
        </authorList>
    </citation>
    <scope>NUCLEOTIDE SEQUENCE [LARGE SCALE GENOMIC DNA]</scope>
</reference>
<accession>A0AAV4UQN2</accession>
<sequence>MIKAFINARSRISMLICELFETPFMQAMLHPHLCRNETISQHTISLHFVPEKQYAFSAKNTLPFQYQSYSSFAQSLDSRRFPILGHGILIRLETRNRTTELPRRACMSGRLSGTRFVRFVAKWKSDVFFCEGPGWVILDGVGFRIRVLSECIDGWKCFNALL</sequence>
<dbReference type="AlphaFoldDB" id="A0AAV4UQN2"/>
<keyword evidence="2" id="KW-1185">Reference proteome</keyword>
<dbReference type="EMBL" id="BPLQ01011710">
    <property type="protein sequence ID" value="GIY59745.1"/>
    <property type="molecule type" value="Genomic_DNA"/>
</dbReference>
<evidence type="ECO:0000313" key="1">
    <source>
        <dbReference type="EMBL" id="GIY59745.1"/>
    </source>
</evidence>
<name>A0AAV4UQN2_9ARAC</name>
<comment type="caution">
    <text evidence="1">The sequence shown here is derived from an EMBL/GenBank/DDBJ whole genome shotgun (WGS) entry which is preliminary data.</text>
</comment>
<gene>
    <name evidence="1" type="ORF">CDAR_441741</name>
</gene>
<proteinExistence type="predicted"/>
<evidence type="ECO:0000313" key="2">
    <source>
        <dbReference type="Proteomes" id="UP001054837"/>
    </source>
</evidence>
<protein>
    <submittedName>
        <fullName evidence="1">Uncharacterized protein</fullName>
    </submittedName>
</protein>
<dbReference type="Proteomes" id="UP001054837">
    <property type="component" value="Unassembled WGS sequence"/>
</dbReference>